<feature type="domain" description="Copper amine oxidase-like N-terminal" evidence="1">
    <location>
        <begin position="467"/>
        <end position="563"/>
    </location>
</feature>
<dbReference type="Gene3D" id="3.30.457.10">
    <property type="entry name" value="Copper amine oxidase-like, N-terminal domain"/>
    <property type="match status" value="1"/>
</dbReference>
<protein>
    <recommendedName>
        <fullName evidence="1">Copper amine oxidase-like N-terminal domain-containing protein</fullName>
    </recommendedName>
</protein>
<accession>A0A4Q9DNK1</accession>
<dbReference type="AlphaFoldDB" id="A0A4Q9DNK1"/>
<dbReference type="OrthoDB" id="2811497at2"/>
<sequence>MLEPIYRKEVCPMFIRGLWRKKIAALLLSATILVLSGCQAIGGLDVGKALAGTYSIKSYEGKSVIVLDLVPGSKIPESSMEQKLLKLLQHIEIHQDTVKMENQTTASAAGRIIIAERTIPFQLHIMPERLTISIEGIKKPIVIDLASAEEEGALPELVKELQAKLQASPFLDNLRSYLFKQLPNPGKISVESAVEKINGERVSLHKLHGELTAKEVIPLLKTFVTNVLKDDKELRDLIGQMYDVFYPVLAPKLEEWKQSMQTSGTDEDSSLTERLSDAPLVGAMADKLPSVANILDILKDRERTIEVVHAQAKQLASFALMASYSVNESQLQQLPLMNDQTYLAADMYFDDALKLRKSSTTLAVSSLEAVTDGVLSSAKMTATGEIWNLNNFINAEPVNTAQGALQIGKNTDFNPIELLQNMDPSSQLFLLLTKDLELGLNPISNSNSKSKPFSVILEDSFKPGLGKPFLKEGVTMVPLSFISSRLGANVSLDDKMNLATITEPATSKTIVLTADSRTAVVDGEELKMDQAAFVDSASFYVPLTFIVNQFGGNVEWDEATHSVWVTMQ</sequence>
<reference evidence="2 3" key="1">
    <citation type="submission" date="2019-02" db="EMBL/GenBank/DDBJ databases">
        <title>Paenibacillus sp. nov., isolated from surface-sterilized tissue of Thalictrum simplex L.</title>
        <authorList>
            <person name="Tuo L."/>
        </authorList>
    </citation>
    <scope>NUCLEOTIDE SEQUENCE [LARGE SCALE GENOMIC DNA]</scope>
    <source>
        <strain evidence="2 3">N2SHLJ1</strain>
    </source>
</reference>
<evidence type="ECO:0000313" key="2">
    <source>
        <dbReference type="EMBL" id="TBL76043.1"/>
    </source>
</evidence>
<dbReference type="Pfam" id="PF07833">
    <property type="entry name" value="Cu_amine_oxidN1"/>
    <property type="match status" value="1"/>
</dbReference>
<gene>
    <name evidence="2" type="ORF">EYB31_21055</name>
</gene>
<evidence type="ECO:0000313" key="3">
    <source>
        <dbReference type="Proteomes" id="UP000293142"/>
    </source>
</evidence>
<dbReference type="Proteomes" id="UP000293142">
    <property type="component" value="Unassembled WGS sequence"/>
</dbReference>
<comment type="caution">
    <text evidence="2">The sequence shown here is derived from an EMBL/GenBank/DDBJ whole genome shotgun (WGS) entry which is preliminary data.</text>
</comment>
<dbReference type="InterPro" id="IPR036582">
    <property type="entry name" value="Mao_N_sf"/>
</dbReference>
<evidence type="ECO:0000259" key="1">
    <source>
        <dbReference type="Pfam" id="PF07833"/>
    </source>
</evidence>
<keyword evidence="3" id="KW-1185">Reference proteome</keyword>
<name>A0A4Q9DNK1_9BACL</name>
<dbReference type="SUPFAM" id="SSF55383">
    <property type="entry name" value="Copper amine oxidase, domain N"/>
    <property type="match status" value="1"/>
</dbReference>
<dbReference type="EMBL" id="SIRE01000015">
    <property type="protein sequence ID" value="TBL76043.1"/>
    <property type="molecule type" value="Genomic_DNA"/>
</dbReference>
<organism evidence="2 3">
    <name type="scientific">Paenibacillus thalictri</name>
    <dbReference type="NCBI Taxonomy" id="2527873"/>
    <lineage>
        <taxon>Bacteria</taxon>
        <taxon>Bacillati</taxon>
        <taxon>Bacillota</taxon>
        <taxon>Bacilli</taxon>
        <taxon>Bacillales</taxon>
        <taxon>Paenibacillaceae</taxon>
        <taxon>Paenibacillus</taxon>
    </lineage>
</organism>
<dbReference type="InterPro" id="IPR012854">
    <property type="entry name" value="Cu_amine_oxidase-like_N"/>
</dbReference>
<proteinExistence type="predicted"/>